<keyword evidence="1" id="KW-0347">Helicase</keyword>
<dbReference type="Proteomes" id="UP000471293">
    <property type="component" value="Unassembled WGS sequence"/>
</dbReference>
<dbReference type="EMBL" id="JAAGLQ010000176">
    <property type="protein sequence ID" value="NEA15611.1"/>
    <property type="molecule type" value="Genomic_DNA"/>
</dbReference>
<evidence type="ECO:0000313" key="2">
    <source>
        <dbReference type="Proteomes" id="UP000471293"/>
    </source>
</evidence>
<reference evidence="1 2" key="1">
    <citation type="submission" date="2020-01" db="EMBL/GenBank/DDBJ databases">
        <title>Insect and environment-associated Actinomycetes.</title>
        <authorList>
            <person name="Currrie C."/>
            <person name="Chevrette M."/>
            <person name="Carlson C."/>
            <person name="Stubbendieck R."/>
            <person name="Wendt-Pienkowski E."/>
        </authorList>
    </citation>
    <scope>NUCLEOTIDE SEQUENCE [LARGE SCALE GENOMIC DNA]</scope>
    <source>
        <strain evidence="1 2">SID11342</strain>
    </source>
</reference>
<protein>
    <submittedName>
        <fullName evidence="1">ATP-dependent helicase</fullName>
    </submittedName>
</protein>
<gene>
    <name evidence="1" type="ORF">G3I29_08705</name>
</gene>
<keyword evidence="1" id="KW-0378">Hydrolase</keyword>
<comment type="caution">
    <text evidence="1">The sequence shown here is derived from an EMBL/GenBank/DDBJ whole genome shotgun (WGS) entry which is preliminary data.</text>
</comment>
<proteinExistence type="predicted"/>
<feature type="non-terminal residue" evidence="1">
    <location>
        <position position="113"/>
    </location>
</feature>
<evidence type="ECO:0000313" key="1">
    <source>
        <dbReference type="EMBL" id="NEA15611.1"/>
    </source>
</evidence>
<keyword evidence="1" id="KW-0067">ATP-binding</keyword>
<sequence>MHSFPVATLTETDGLSRCPAVFLPADPARTGLMAFWDQDGGAPPGGPGSTREITVVGDDARPRTVPALLVPVGHALPVLTRARTRPDASPAAAFWGAAAVLALQFVARGLLLP</sequence>
<accession>A0A6N9TVS3</accession>
<organism evidence="1 2">
    <name type="scientific">Streptomyces halstedii</name>
    <dbReference type="NCBI Taxonomy" id="1944"/>
    <lineage>
        <taxon>Bacteria</taxon>
        <taxon>Bacillati</taxon>
        <taxon>Actinomycetota</taxon>
        <taxon>Actinomycetes</taxon>
        <taxon>Kitasatosporales</taxon>
        <taxon>Streptomycetaceae</taxon>
        <taxon>Streptomyces</taxon>
    </lineage>
</organism>
<name>A0A6N9TVS3_STRHA</name>
<keyword evidence="1" id="KW-0547">Nucleotide-binding</keyword>
<dbReference type="AlphaFoldDB" id="A0A6N9TVS3"/>
<dbReference type="GO" id="GO:0004386">
    <property type="term" value="F:helicase activity"/>
    <property type="evidence" value="ECO:0007669"/>
    <property type="project" value="UniProtKB-KW"/>
</dbReference>